<dbReference type="AlphaFoldDB" id="A0A0G9MVY3"/>
<proteinExistence type="predicted"/>
<feature type="compositionally biased region" description="Acidic residues" evidence="1">
    <location>
        <begin position="104"/>
        <end position="117"/>
    </location>
</feature>
<reference evidence="2 3" key="1">
    <citation type="submission" date="2015-04" db="EMBL/GenBank/DDBJ databases">
        <title>The draft genome sequence of Erythrobacter luteus KA37.</title>
        <authorList>
            <person name="Zhuang L."/>
            <person name="Liu Y."/>
            <person name="Shao Z."/>
        </authorList>
    </citation>
    <scope>NUCLEOTIDE SEQUENCE [LARGE SCALE GENOMIC DNA]</scope>
    <source>
        <strain evidence="2 3">KA37</strain>
    </source>
</reference>
<name>A0A0G9MVY3_9SPHN</name>
<evidence type="ECO:0000313" key="3">
    <source>
        <dbReference type="Proteomes" id="UP000053464"/>
    </source>
</evidence>
<dbReference type="STRING" id="1581420.AAW00_11220"/>
<sequence length="117" mass="11687">MATVTKTVLLIACPLLLAGCGDDLASRNDAVMASSGDGEQEIVLRKRGGGGGSFGREPSAQPTSAGSLAEESAAGAPPGEGEPQVHDASPDDLVDTTEGFDPVPMDDGEGMADDWGG</sequence>
<accession>A0A0G9MVY3</accession>
<feature type="compositionally biased region" description="Low complexity" evidence="1">
    <location>
        <begin position="64"/>
        <end position="82"/>
    </location>
</feature>
<gene>
    <name evidence="2" type="ORF">AAW00_11220</name>
</gene>
<dbReference type="Proteomes" id="UP000053464">
    <property type="component" value="Unassembled WGS sequence"/>
</dbReference>
<dbReference type="PROSITE" id="PS51257">
    <property type="entry name" value="PROKAR_LIPOPROTEIN"/>
    <property type="match status" value="1"/>
</dbReference>
<organism evidence="2 3">
    <name type="scientific">Aurantiacibacter luteus</name>
    <dbReference type="NCBI Taxonomy" id="1581420"/>
    <lineage>
        <taxon>Bacteria</taxon>
        <taxon>Pseudomonadati</taxon>
        <taxon>Pseudomonadota</taxon>
        <taxon>Alphaproteobacteria</taxon>
        <taxon>Sphingomonadales</taxon>
        <taxon>Erythrobacteraceae</taxon>
        <taxon>Aurantiacibacter</taxon>
    </lineage>
</organism>
<protein>
    <recommendedName>
        <fullName evidence="4">Lipoprotein</fullName>
    </recommendedName>
</protein>
<comment type="caution">
    <text evidence="2">The sequence shown here is derived from an EMBL/GenBank/DDBJ whole genome shotgun (WGS) entry which is preliminary data.</text>
</comment>
<feature type="region of interest" description="Disordered" evidence="1">
    <location>
        <begin position="33"/>
        <end position="117"/>
    </location>
</feature>
<evidence type="ECO:0000256" key="1">
    <source>
        <dbReference type="SAM" id="MobiDB-lite"/>
    </source>
</evidence>
<dbReference type="PATRIC" id="fig|1581420.6.peg.2292"/>
<keyword evidence="3" id="KW-1185">Reference proteome</keyword>
<evidence type="ECO:0008006" key="4">
    <source>
        <dbReference type="Google" id="ProtNLM"/>
    </source>
</evidence>
<dbReference type="RefSeq" id="WP_047004366.1">
    <property type="nucleotide sequence ID" value="NZ_LBHB01000002.1"/>
</dbReference>
<dbReference type="OrthoDB" id="10013869at2"/>
<evidence type="ECO:0000313" key="2">
    <source>
        <dbReference type="EMBL" id="KLE34719.1"/>
    </source>
</evidence>
<dbReference type="EMBL" id="LBHB01000002">
    <property type="protein sequence ID" value="KLE34719.1"/>
    <property type="molecule type" value="Genomic_DNA"/>
</dbReference>